<comment type="caution">
    <text evidence="1">The sequence shown here is derived from an EMBL/GenBank/DDBJ whole genome shotgun (WGS) entry which is preliminary data.</text>
</comment>
<dbReference type="Proteomes" id="UP000248616">
    <property type="component" value="Unassembled WGS sequence"/>
</dbReference>
<evidence type="ECO:0000313" key="2">
    <source>
        <dbReference type="Proteomes" id="UP000248616"/>
    </source>
</evidence>
<dbReference type="RefSeq" id="WP_146606142.1">
    <property type="nucleotide sequence ID" value="NZ_MZXV01000051.1"/>
</dbReference>
<sequence>MSEAKRIRDKAAGKRSADDEAFIAEVREVRQLLIDSNGFTDLLKPLSTRMVFDLLAEFHVISRKTHEAAEARIKALEEGKVIGVKYAGTYQRALPYQRGSCVTYQSSMWTALADVPEGIVPGNNASLWQLSSKGDKPVTVTNPRATK</sequence>
<dbReference type="OrthoDB" id="8089818at2"/>
<dbReference type="EMBL" id="MZXV01000051">
    <property type="protein sequence ID" value="PZV36162.1"/>
    <property type="molecule type" value="Genomic_DNA"/>
</dbReference>
<reference evidence="2" key="1">
    <citation type="submission" date="2017-03" db="EMBL/GenBank/DDBJ databases">
        <authorList>
            <person name="Safronova V.I."/>
            <person name="Sazanova A.L."/>
            <person name="Chirak E.R."/>
        </authorList>
    </citation>
    <scope>NUCLEOTIDE SEQUENCE [LARGE SCALE GENOMIC DNA]</scope>
    <source>
        <strain evidence="2">Ach-343</strain>
    </source>
</reference>
<organism evidence="1 2">
    <name type="scientific">Mesorhizobium kowhaii</name>
    <dbReference type="NCBI Taxonomy" id="1300272"/>
    <lineage>
        <taxon>Bacteria</taxon>
        <taxon>Pseudomonadati</taxon>
        <taxon>Pseudomonadota</taxon>
        <taxon>Alphaproteobacteria</taxon>
        <taxon>Hyphomicrobiales</taxon>
        <taxon>Phyllobacteriaceae</taxon>
        <taxon>Mesorhizobium</taxon>
    </lineage>
</organism>
<gene>
    <name evidence="1" type="ORF">B5V02_23435</name>
</gene>
<dbReference type="AlphaFoldDB" id="A0A2W7BZH4"/>
<proteinExistence type="predicted"/>
<name>A0A2W7BZH4_9HYPH</name>
<protein>
    <submittedName>
        <fullName evidence="1">Uncharacterized protein</fullName>
    </submittedName>
</protein>
<keyword evidence="2" id="KW-1185">Reference proteome</keyword>
<accession>A0A2W7BZH4</accession>
<evidence type="ECO:0000313" key="1">
    <source>
        <dbReference type="EMBL" id="PZV36162.1"/>
    </source>
</evidence>